<reference evidence="4 5" key="1">
    <citation type="submission" date="2015-09" db="EMBL/GenBank/DDBJ databases">
        <title>Draft genome of the scarab beetle Oryctes borbonicus.</title>
        <authorList>
            <person name="Meyer J.M."/>
            <person name="Markov G.V."/>
            <person name="Baskaran P."/>
            <person name="Herrmann M."/>
            <person name="Sommer R.J."/>
            <person name="Roedelsperger C."/>
        </authorList>
    </citation>
    <scope>NUCLEOTIDE SEQUENCE [LARGE SCALE GENOMIC DNA]</scope>
    <source>
        <strain evidence="4">OB123</strain>
        <tissue evidence="4">Whole animal</tissue>
    </source>
</reference>
<dbReference type="OrthoDB" id="10026631at2759"/>
<sequence>HGQCVPVAECKCRIDGAVYPPGFQFVKNENELRTCVNARWQTSVPTPEQQTQIPYKNQLDGKCSIENYLVYTACKYPTPKTCQNMNTFEIAPIPVCEEGCQCIEGFVLSGSDCSRQSECPCVFNGQSYQEGNVTIQNECERCVCDSVDWDCTQEKCEDLCTEGEVKKVGCNTCRCKDAFWECTKHDCCPTEGESKKVDDCNVCMCTNGIWECTKKECPEKCVEKTIKEVRCSTCICEKGEWKCNEDNCLPRTCEENGQVVKTQNGKWYCYY</sequence>
<feature type="domain" description="TIL" evidence="2">
    <location>
        <begin position="70"/>
        <end position="119"/>
    </location>
</feature>
<dbReference type="Pfam" id="PF01826">
    <property type="entry name" value="TIL"/>
    <property type="match status" value="1"/>
</dbReference>
<proteinExistence type="predicted"/>
<dbReference type="GO" id="GO:0030414">
    <property type="term" value="F:peptidase inhibitor activity"/>
    <property type="evidence" value="ECO:0007669"/>
    <property type="project" value="InterPro"/>
</dbReference>
<comment type="caution">
    <text evidence="4">The sequence shown here is derived from an EMBL/GenBank/DDBJ whole genome shotgun (WGS) entry which is preliminary data.</text>
</comment>
<dbReference type="Proteomes" id="UP000051574">
    <property type="component" value="Unassembled WGS sequence"/>
</dbReference>
<feature type="domain" description="Pacifastin" evidence="3">
    <location>
        <begin position="188"/>
        <end position="219"/>
    </location>
</feature>
<organism evidence="4 5">
    <name type="scientific">Oryctes borbonicus</name>
    <dbReference type="NCBI Taxonomy" id="1629725"/>
    <lineage>
        <taxon>Eukaryota</taxon>
        <taxon>Metazoa</taxon>
        <taxon>Ecdysozoa</taxon>
        <taxon>Arthropoda</taxon>
        <taxon>Hexapoda</taxon>
        <taxon>Insecta</taxon>
        <taxon>Pterygota</taxon>
        <taxon>Neoptera</taxon>
        <taxon>Endopterygota</taxon>
        <taxon>Coleoptera</taxon>
        <taxon>Polyphaga</taxon>
        <taxon>Scarabaeiformia</taxon>
        <taxon>Scarabaeidae</taxon>
        <taxon>Dynastinae</taxon>
        <taxon>Oryctes</taxon>
    </lineage>
</organism>
<evidence type="ECO:0000259" key="2">
    <source>
        <dbReference type="Pfam" id="PF01826"/>
    </source>
</evidence>
<gene>
    <name evidence="4" type="ORF">AMK59_873</name>
</gene>
<dbReference type="SUPFAM" id="SSF57567">
    <property type="entry name" value="Serine protease inhibitors"/>
    <property type="match status" value="1"/>
</dbReference>
<keyword evidence="1" id="KW-1015">Disulfide bond</keyword>
<evidence type="ECO:0008006" key="6">
    <source>
        <dbReference type="Google" id="ProtNLM"/>
    </source>
</evidence>
<feature type="non-terminal residue" evidence="4">
    <location>
        <position position="1"/>
    </location>
</feature>
<name>A0A0T6BDS2_9SCAR</name>
<dbReference type="EMBL" id="LJIG01001442">
    <property type="protein sequence ID" value="KRT85498.1"/>
    <property type="molecule type" value="Genomic_DNA"/>
</dbReference>
<evidence type="ECO:0000313" key="4">
    <source>
        <dbReference type="EMBL" id="KRT85498.1"/>
    </source>
</evidence>
<dbReference type="PANTHER" id="PTHR11339">
    <property type="entry name" value="EXTRACELLULAR MATRIX GLYCOPROTEIN RELATED"/>
    <property type="match status" value="1"/>
</dbReference>
<dbReference type="SUPFAM" id="SSF57603">
    <property type="entry name" value="FnI-like domain"/>
    <property type="match status" value="1"/>
</dbReference>
<dbReference type="Pfam" id="PF05375">
    <property type="entry name" value="Pacifastin_I"/>
    <property type="match status" value="1"/>
</dbReference>
<protein>
    <recommendedName>
        <fullName evidence="6">VWFC domain-containing protein</fullName>
    </recommendedName>
</protein>
<dbReference type="InterPro" id="IPR002919">
    <property type="entry name" value="TIL_dom"/>
</dbReference>
<keyword evidence="5" id="KW-1185">Reference proteome</keyword>
<accession>A0A0T6BDS2</accession>
<dbReference type="PANTHER" id="PTHR11339:SF402">
    <property type="entry name" value="VWFD DOMAIN-CONTAINING PROTEIN"/>
    <property type="match status" value="1"/>
</dbReference>
<dbReference type="AlphaFoldDB" id="A0A0T6BDS2"/>
<evidence type="ECO:0000313" key="5">
    <source>
        <dbReference type="Proteomes" id="UP000051574"/>
    </source>
</evidence>
<dbReference type="Gene3D" id="2.10.25.10">
    <property type="entry name" value="Laminin"/>
    <property type="match status" value="1"/>
</dbReference>
<dbReference type="InterPro" id="IPR008037">
    <property type="entry name" value="Pacifastin_dom"/>
</dbReference>
<evidence type="ECO:0000259" key="3">
    <source>
        <dbReference type="Pfam" id="PF05375"/>
    </source>
</evidence>
<evidence type="ECO:0000256" key="1">
    <source>
        <dbReference type="ARBA" id="ARBA00023157"/>
    </source>
</evidence>
<dbReference type="InterPro" id="IPR050780">
    <property type="entry name" value="Mucin_vWF_Thrombospondin_sf"/>
</dbReference>
<dbReference type="InterPro" id="IPR036084">
    <property type="entry name" value="Ser_inhib-like_sf"/>
</dbReference>